<reference evidence="1 2" key="1">
    <citation type="submission" date="2016-06" db="EMBL/GenBank/DDBJ databases">
        <authorList>
            <person name="Kjaerup R.B."/>
            <person name="Dalgaard T.S."/>
            <person name="Juul-Madsen H.R."/>
        </authorList>
    </citation>
    <scope>NUCLEOTIDE SEQUENCE [LARGE SCALE GENOMIC DNA]</scope>
</reference>
<dbReference type="KEGG" id="vg:29061908"/>
<dbReference type="RefSeq" id="YP_009278669.1">
    <property type="nucleotide sequence ID" value="NC_031010.1"/>
</dbReference>
<organism evidence="1 2">
    <name type="scientific">Erwinia phage vB_EamM_Kwan</name>
    <dbReference type="NCBI Taxonomy" id="1883374"/>
    <lineage>
        <taxon>Viruses</taxon>
        <taxon>Duplodnaviria</taxon>
        <taxon>Heunggongvirae</taxon>
        <taxon>Uroviricota</taxon>
        <taxon>Caudoviricetes</taxon>
        <taxon>Chimalliviridae</taxon>
        <taxon>Wellingtonvirus</taxon>
        <taxon>Wellingtonvirus wellington</taxon>
    </lineage>
</organism>
<sequence length="387" mass="42908">MIQRTVESSVITFLAAFPSLFRQRADSLEEFNSVLQNDYTTLVEDSLLGLDYLPGIMEKMQLLLAGQTLTAISLLTGVPEVDVIGTLDKISTKRSALDAAVRTGSALGALAIGESSRPGRFALPSYDNLALAVGESSRRKVARESRDDKSKERTGVALQSDFAKRLSEQESLSSGKQFSVTFERNGNKLEVPMRVRLEVSSTDTGSIENIILLGEENRSLWERWIRRSTGKNGGSSAVDKIRATKDIAFSNDLIDEYRKNRFRDKSGYYSKMMEKRNGNWLSGMLTLSPSINNASALMIVSQETIDGLEARLGGDFDDFNVRKRVFENTLTMYYVVVDQTWGRVTIYTRGQNGSQQLDKNDFSKAKAGSADVNKIIEAYRSGAQPVL</sequence>
<dbReference type="Proteomes" id="UP000202923">
    <property type="component" value="Genome"/>
</dbReference>
<evidence type="ECO:0000313" key="1">
    <source>
        <dbReference type="EMBL" id="ANZ49416.1"/>
    </source>
</evidence>
<name>A0A1B2IDQ5_9CAUD</name>
<gene>
    <name evidence="1" type="ORF">KWAN_64</name>
</gene>
<evidence type="ECO:0000313" key="2">
    <source>
        <dbReference type="Proteomes" id="UP000202923"/>
    </source>
</evidence>
<dbReference type="GeneID" id="29061908"/>
<dbReference type="EMBL" id="KX397369">
    <property type="protein sequence ID" value="ANZ49416.1"/>
    <property type="molecule type" value="Genomic_DNA"/>
</dbReference>
<proteinExistence type="predicted"/>
<dbReference type="OrthoDB" id="5459at10239"/>
<accession>A0A1B2IDQ5</accession>
<protein>
    <submittedName>
        <fullName evidence="1">Putative virion structural protein</fullName>
    </submittedName>
</protein>